<dbReference type="GO" id="GO:0008999">
    <property type="term" value="F:protein-N-terminal-alanine acetyltransferase activity"/>
    <property type="evidence" value="ECO:0007669"/>
    <property type="project" value="TreeGrafter"/>
</dbReference>
<comment type="caution">
    <text evidence="5">The sequence shown here is derived from an EMBL/GenBank/DDBJ whole genome shotgun (WGS) entry which is preliminary data.</text>
</comment>
<dbReference type="Proteomes" id="UP000005143">
    <property type="component" value="Unassembled WGS sequence"/>
</dbReference>
<dbReference type="EMBL" id="AGUD01000252">
    <property type="protein sequence ID" value="EHN09788.1"/>
    <property type="molecule type" value="Genomic_DNA"/>
</dbReference>
<evidence type="ECO:0000313" key="5">
    <source>
        <dbReference type="EMBL" id="EHN09788.1"/>
    </source>
</evidence>
<gene>
    <name evidence="5" type="ORF">PAI11_33650</name>
</gene>
<keyword evidence="1 5" id="KW-0808">Transferase</keyword>
<evidence type="ECO:0000313" key="6">
    <source>
        <dbReference type="Proteomes" id="UP000005143"/>
    </source>
</evidence>
<dbReference type="PATRIC" id="fig|1097667.3.peg.3335"/>
<evidence type="ECO:0000256" key="2">
    <source>
        <dbReference type="ARBA" id="ARBA00023315"/>
    </source>
</evidence>
<dbReference type="PROSITE" id="PS51186">
    <property type="entry name" value="GNAT"/>
    <property type="match status" value="1"/>
</dbReference>
<dbReference type="OrthoDB" id="5242221at2"/>
<evidence type="ECO:0000256" key="1">
    <source>
        <dbReference type="ARBA" id="ARBA00022679"/>
    </source>
</evidence>
<evidence type="ECO:0000259" key="4">
    <source>
        <dbReference type="PROSITE" id="PS51186"/>
    </source>
</evidence>
<comment type="similarity">
    <text evidence="3">Belongs to the acetyltransferase family. RimJ subfamily.</text>
</comment>
<sequence length="194" mass="21386">MLARHRQPQPEPVGRVAIRAPRMADADDFVAAMRASLDLHEPWATPPTTREVFAAYVERTRSEDFAGYLLHRHEDGALVGYVNLSQIVHGPLCSAYLGYNAVAAHAGRGYLTEGVAQVLLDAFGRHGLHRVEANIQPGNAPSLALARRLGLQREGFSPRYLRIGGEWRDHERWALLADDPAARRLPALAAGERS</sequence>
<reference evidence="5 6" key="1">
    <citation type="journal article" date="2013" name="Biodegradation">
        <title>Quantitative proteomic analysis of ibuprofen-degrading Patulibacter sp. strain I11.</title>
        <authorList>
            <person name="Almeida B."/>
            <person name="Kjeldal H."/>
            <person name="Lolas I."/>
            <person name="Knudsen A.D."/>
            <person name="Carvalho G."/>
            <person name="Nielsen K.L."/>
            <person name="Barreto Crespo M.T."/>
            <person name="Stensballe A."/>
            <person name="Nielsen J.L."/>
        </authorList>
    </citation>
    <scope>NUCLEOTIDE SEQUENCE [LARGE SCALE GENOMIC DNA]</scope>
    <source>
        <strain evidence="5 6">I11</strain>
    </source>
</reference>
<dbReference type="InterPro" id="IPR000182">
    <property type="entry name" value="GNAT_dom"/>
</dbReference>
<protein>
    <submittedName>
        <fullName evidence="5">Ribosomal-protein-S5p-alanine acetyltransferase</fullName>
    </submittedName>
</protein>
<organism evidence="5 6">
    <name type="scientific">Patulibacter medicamentivorans</name>
    <dbReference type="NCBI Taxonomy" id="1097667"/>
    <lineage>
        <taxon>Bacteria</taxon>
        <taxon>Bacillati</taxon>
        <taxon>Actinomycetota</taxon>
        <taxon>Thermoleophilia</taxon>
        <taxon>Solirubrobacterales</taxon>
        <taxon>Patulibacteraceae</taxon>
        <taxon>Patulibacter</taxon>
    </lineage>
</organism>
<dbReference type="GO" id="GO:0005737">
    <property type="term" value="C:cytoplasm"/>
    <property type="evidence" value="ECO:0007669"/>
    <property type="project" value="TreeGrafter"/>
</dbReference>
<dbReference type="InterPro" id="IPR016181">
    <property type="entry name" value="Acyl_CoA_acyltransferase"/>
</dbReference>
<dbReference type="PANTHER" id="PTHR43792:SF8">
    <property type="entry name" value="[RIBOSOMAL PROTEIN US5]-ALANINE N-ACETYLTRANSFERASE"/>
    <property type="match status" value="1"/>
</dbReference>
<dbReference type="PANTHER" id="PTHR43792">
    <property type="entry name" value="GNAT FAMILY, PUTATIVE (AFU_ORTHOLOGUE AFUA_3G00765)-RELATED-RELATED"/>
    <property type="match status" value="1"/>
</dbReference>
<evidence type="ECO:0000256" key="3">
    <source>
        <dbReference type="ARBA" id="ARBA00038502"/>
    </source>
</evidence>
<dbReference type="SUPFAM" id="SSF55729">
    <property type="entry name" value="Acyl-CoA N-acyltransferases (Nat)"/>
    <property type="match status" value="1"/>
</dbReference>
<dbReference type="Pfam" id="PF13302">
    <property type="entry name" value="Acetyltransf_3"/>
    <property type="match status" value="1"/>
</dbReference>
<proteinExistence type="inferred from homology"/>
<accession>H0E950</accession>
<dbReference type="RefSeq" id="WP_007577349.1">
    <property type="nucleotide sequence ID" value="NZ_AGUD01000252.1"/>
</dbReference>
<keyword evidence="6" id="KW-1185">Reference proteome</keyword>
<name>H0E950_9ACTN</name>
<dbReference type="Gene3D" id="3.40.630.30">
    <property type="match status" value="1"/>
</dbReference>
<feature type="domain" description="N-acetyltransferase" evidence="4">
    <location>
        <begin position="16"/>
        <end position="178"/>
    </location>
</feature>
<dbReference type="InterPro" id="IPR051531">
    <property type="entry name" value="N-acetyltransferase"/>
</dbReference>
<keyword evidence="2" id="KW-0012">Acyltransferase</keyword>
<dbReference type="AlphaFoldDB" id="H0E950"/>